<evidence type="ECO:0000256" key="2">
    <source>
        <dbReference type="SAM" id="SignalP"/>
    </source>
</evidence>
<sequence>MVAARIAALLCASTVLVAQACTNGTPQWDEGAFTGSLIGGSVGGIVVGILVVVLASLPLCCGVLKQFGKWIGAAGIILGLLAIIIPAFGSMGACGPWVDELCSASCTGCTSSQRSDISALCNAVGFIIVYLGAWGWAAIVLGIVGDEFGYDESREFDLGVSSEMVAARIAALLCASTVLVAQACTNGAPQWDQGAFTGSLLGGSLGGIGVAILVVVLASLPLCCGVLKQFGKWIGAAGIILGLLAIIIPAFGSMGACGPWVDELCSASCTGCTSSERSDISALCNALGFIIVYLGAYGWAAIVLGIVGASLSCCVCCGCCKAKMDQSQVTTTQVVVIGKDQAAVVPAPA</sequence>
<feature type="chain" id="PRO_5045276044" evidence="2">
    <location>
        <begin position="21"/>
        <end position="349"/>
    </location>
</feature>
<evidence type="ECO:0000313" key="4">
    <source>
        <dbReference type="Proteomes" id="UP001642484"/>
    </source>
</evidence>
<feature type="transmembrane region" description="Helical" evidence="1">
    <location>
        <begin position="203"/>
        <end position="227"/>
    </location>
</feature>
<evidence type="ECO:0000256" key="1">
    <source>
        <dbReference type="SAM" id="Phobius"/>
    </source>
</evidence>
<keyword evidence="1" id="KW-0812">Transmembrane</keyword>
<feature type="transmembrane region" description="Helical" evidence="1">
    <location>
        <begin position="165"/>
        <end position="183"/>
    </location>
</feature>
<feature type="transmembrane region" description="Helical" evidence="1">
    <location>
        <begin position="296"/>
        <end position="320"/>
    </location>
</feature>
<comment type="caution">
    <text evidence="3">The sequence shown here is derived from an EMBL/GenBank/DDBJ whole genome shotgun (WGS) entry which is preliminary data.</text>
</comment>
<accession>A0ABP0R1A3</accession>
<evidence type="ECO:0000313" key="3">
    <source>
        <dbReference type="EMBL" id="CAK9094335.1"/>
    </source>
</evidence>
<protein>
    <submittedName>
        <fullName evidence="3">Uncharacterized protein</fullName>
    </submittedName>
</protein>
<dbReference type="EMBL" id="CAXAMN010025328">
    <property type="protein sequence ID" value="CAK9094335.1"/>
    <property type="molecule type" value="Genomic_DNA"/>
</dbReference>
<dbReference type="Proteomes" id="UP001642484">
    <property type="component" value="Unassembled WGS sequence"/>
</dbReference>
<gene>
    <name evidence="3" type="ORF">CCMP2556_LOCUS44997</name>
</gene>
<feature type="transmembrane region" description="Helical" evidence="1">
    <location>
        <begin position="70"/>
        <end position="89"/>
    </location>
</feature>
<feature type="signal peptide" evidence="2">
    <location>
        <begin position="1"/>
        <end position="20"/>
    </location>
</feature>
<feature type="transmembrane region" description="Helical" evidence="1">
    <location>
        <begin position="234"/>
        <end position="252"/>
    </location>
</feature>
<feature type="transmembrane region" description="Helical" evidence="1">
    <location>
        <begin position="36"/>
        <end position="58"/>
    </location>
</feature>
<organism evidence="3 4">
    <name type="scientific">Durusdinium trenchii</name>
    <dbReference type="NCBI Taxonomy" id="1381693"/>
    <lineage>
        <taxon>Eukaryota</taxon>
        <taxon>Sar</taxon>
        <taxon>Alveolata</taxon>
        <taxon>Dinophyceae</taxon>
        <taxon>Suessiales</taxon>
        <taxon>Symbiodiniaceae</taxon>
        <taxon>Durusdinium</taxon>
    </lineage>
</organism>
<proteinExistence type="predicted"/>
<reference evidence="3 4" key="1">
    <citation type="submission" date="2024-02" db="EMBL/GenBank/DDBJ databases">
        <authorList>
            <person name="Chen Y."/>
            <person name="Shah S."/>
            <person name="Dougan E. K."/>
            <person name="Thang M."/>
            <person name="Chan C."/>
        </authorList>
    </citation>
    <scope>NUCLEOTIDE SEQUENCE [LARGE SCALE GENOMIC DNA]</scope>
</reference>
<dbReference type="PROSITE" id="PS51257">
    <property type="entry name" value="PROKAR_LIPOPROTEIN"/>
    <property type="match status" value="1"/>
</dbReference>
<keyword evidence="4" id="KW-1185">Reference proteome</keyword>
<name>A0ABP0R1A3_9DINO</name>
<keyword evidence="1" id="KW-0472">Membrane</keyword>
<feature type="transmembrane region" description="Helical" evidence="1">
    <location>
        <begin position="123"/>
        <end position="144"/>
    </location>
</feature>
<keyword evidence="1" id="KW-1133">Transmembrane helix</keyword>
<keyword evidence="2" id="KW-0732">Signal</keyword>